<name>A0AAE2C1A6_9LAMI</name>
<dbReference type="GO" id="GO:0016757">
    <property type="term" value="F:glycosyltransferase activity"/>
    <property type="evidence" value="ECO:0007669"/>
    <property type="project" value="UniProtKB-KW"/>
</dbReference>
<keyword evidence="2" id="KW-0328">Glycosyltransferase</keyword>
<sequence length="458" mass="52619">MMMMKKKNIQRDYEFMIRLQMLLEDLVFSRHLHLLLLPLLSTACACWLLLFAALSFLSPPISNHHLPLHATTSQQSFLLWSQIIDAVVAAYLLNATLVVPNLDRESFWNDSSNFSDIFDVDWFIMYLSKDVKIIKQLPEKAGKVITTHVPRNCDPKCYQTRILPIFDRKRVVHLTKFDYRLSNWLDTDLQKLRCRVNYHALRFEADMLAFSGCYYGGGEKEMKELGEMRKRWITLHKKDPDRERRQGKCPLSPEEVGVILRALGYGNEVHIYVASGEIYGGEAAMAPLRALFPNIHTKESLGSKEELAEFSAYSSRKAALDFIVCDQSDVFVSNNNGNMAKILGGRRRYFGGQKPTIRPNAKKLNRLLVKRNKMRWEEFASQVRTFQIGFMGEMEIETGGSGSGLFHENPLSCICTNSTENKSTRRSYDDEDELLFLQDLSGYDDDDGIPRRLDVGRN</sequence>
<dbReference type="AlphaFoldDB" id="A0AAE2C1A6"/>
<keyword evidence="5" id="KW-0119">Carbohydrate metabolism</keyword>
<dbReference type="EMBL" id="JACGWL010000003">
    <property type="protein sequence ID" value="KAK4405392.1"/>
    <property type="molecule type" value="Genomic_DNA"/>
</dbReference>
<evidence type="ECO:0000256" key="2">
    <source>
        <dbReference type="ARBA" id="ARBA00022676"/>
    </source>
</evidence>
<protein>
    <recommendedName>
        <fullName evidence="6">O-fucosyltransferase family protein</fullName>
    </recommendedName>
</protein>
<reference evidence="7" key="1">
    <citation type="submission" date="2020-06" db="EMBL/GenBank/DDBJ databases">
        <authorList>
            <person name="Li T."/>
            <person name="Hu X."/>
            <person name="Zhang T."/>
            <person name="Song X."/>
            <person name="Zhang H."/>
            <person name="Dai N."/>
            <person name="Sheng W."/>
            <person name="Hou X."/>
            <person name="Wei L."/>
        </authorList>
    </citation>
    <scope>NUCLEOTIDE SEQUENCE</scope>
    <source>
        <strain evidence="7">K16</strain>
        <tissue evidence="7">Leaf</tissue>
    </source>
</reference>
<dbReference type="Pfam" id="PF10250">
    <property type="entry name" value="O-FucT"/>
    <property type="match status" value="2"/>
</dbReference>
<gene>
    <name evidence="7" type="ORF">Sango_0545700</name>
</gene>
<dbReference type="PANTHER" id="PTHR31818:SF1">
    <property type="entry name" value="O-FUCOSYLTRANSFERASE 16"/>
    <property type="match status" value="1"/>
</dbReference>
<accession>A0AAE2C1A6</accession>
<evidence type="ECO:0000256" key="3">
    <source>
        <dbReference type="ARBA" id="ARBA00022679"/>
    </source>
</evidence>
<evidence type="ECO:0000313" key="8">
    <source>
        <dbReference type="Proteomes" id="UP001289374"/>
    </source>
</evidence>
<evidence type="ECO:0000256" key="6">
    <source>
        <dbReference type="ARBA" id="ARBA00030350"/>
    </source>
</evidence>
<comment type="caution">
    <text evidence="7">The sequence shown here is derived from an EMBL/GenBank/DDBJ whole genome shotgun (WGS) entry which is preliminary data.</text>
</comment>
<evidence type="ECO:0000256" key="1">
    <source>
        <dbReference type="ARBA" id="ARBA00007737"/>
    </source>
</evidence>
<dbReference type="Proteomes" id="UP001289374">
    <property type="component" value="Unassembled WGS sequence"/>
</dbReference>
<dbReference type="InterPro" id="IPR019378">
    <property type="entry name" value="GDP-Fuc_O-FucTrfase"/>
</dbReference>
<proteinExistence type="inferred from homology"/>
<reference evidence="7" key="2">
    <citation type="journal article" date="2024" name="Plant">
        <title>Genomic evolution and insights into agronomic trait innovations of Sesamum species.</title>
        <authorList>
            <person name="Miao H."/>
            <person name="Wang L."/>
            <person name="Qu L."/>
            <person name="Liu H."/>
            <person name="Sun Y."/>
            <person name="Le M."/>
            <person name="Wang Q."/>
            <person name="Wei S."/>
            <person name="Zheng Y."/>
            <person name="Lin W."/>
            <person name="Duan Y."/>
            <person name="Cao H."/>
            <person name="Xiong S."/>
            <person name="Wang X."/>
            <person name="Wei L."/>
            <person name="Li C."/>
            <person name="Ma Q."/>
            <person name="Ju M."/>
            <person name="Zhao R."/>
            <person name="Li G."/>
            <person name="Mu C."/>
            <person name="Tian Q."/>
            <person name="Mei H."/>
            <person name="Zhang T."/>
            <person name="Gao T."/>
            <person name="Zhang H."/>
        </authorList>
    </citation>
    <scope>NUCLEOTIDE SEQUENCE</scope>
    <source>
        <strain evidence="7">K16</strain>
    </source>
</reference>
<evidence type="ECO:0000256" key="5">
    <source>
        <dbReference type="ARBA" id="ARBA00023277"/>
    </source>
</evidence>
<comment type="similarity">
    <text evidence="1">Belongs to the glycosyltransferase GT106 family.</text>
</comment>
<keyword evidence="3" id="KW-0808">Transferase</keyword>
<dbReference type="PANTHER" id="PTHR31818">
    <property type="entry name" value="O-FUCOSYLTRANSFERASE 16"/>
    <property type="match status" value="1"/>
</dbReference>
<dbReference type="GO" id="GO:0006004">
    <property type="term" value="P:fucose metabolic process"/>
    <property type="evidence" value="ECO:0007669"/>
    <property type="project" value="UniProtKB-KW"/>
</dbReference>
<dbReference type="CDD" id="cd11299">
    <property type="entry name" value="O-FucT_plant"/>
    <property type="match status" value="1"/>
</dbReference>
<organism evidence="7 8">
    <name type="scientific">Sesamum angolense</name>
    <dbReference type="NCBI Taxonomy" id="2727404"/>
    <lineage>
        <taxon>Eukaryota</taxon>
        <taxon>Viridiplantae</taxon>
        <taxon>Streptophyta</taxon>
        <taxon>Embryophyta</taxon>
        <taxon>Tracheophyta</taxon>
        <taxon>Spermatophyta</taxon>
        <taxon>Magnoliopsida</taxon>
        <taxon>eudicotyledons</taxon>
        <taxon>Gunneridae</taxon>
        <taxon>Pentapetalae</taxon>
        <taxon>asterids</taxon>
        <taxon>lamiids</taxon>
        <taxon>Lamiales</taxon>
        <taxon>Pedaliaceae</taxon>
        <taxon>Sesamum</taxon>
    </lineage>
</organism>
<dbReference type="InterPro" id="IPR024709">
    <property type="entry name" value="FucosylTrfase_pln"/>
</dbReference>
<evidence type="ECO:0000313" key="7">
    <source>
        <dbReference type="EMBL" id="KAK4405392.1"/>
    </source>
</evidence>
<evidence type="ECO:0000256" key="4">
    <source>
        <dbReference type="ARBA" id="ARBA00023253"/>
    </source>
</evidence>
<keyword evidence="8" id="KW-1185">Reference proteome</keyword>
<keyword evidence="4" id="KW-0294">Fucose metabolism</keyword>